<evidence type="ECO:0000259" key="2">
    <source>
        <dbReference type="PROSITE" id="PS50174"/>
    </source>
</evidence>
<proteinExistence type="predicted"/>
<sequence>MPQSTPVLDSSSFEKDVGSDEDIDCELSNQMNEDLPSKMSAERNSGFLSIGGLKLYTQDISDYESDEEDNEVSSNEDGSGSSESEELVGSSESDDSEDTSDIDEEVAEDYLEGVGGSDNIIDAKWLLKPDLDESEDDGSSSSCYDETLEKLSGIALQEASREYGMKKSRQWKKRSVHSGPLDLDDLMLEKDPRTASARKKHVPRFPRSWPLQAQKSKASKRIHGEKKKLRKERIAAKRRERMLHRGVDLEKINSKLEQIVLEQVDIFSFQPMHSRDCAQVQRVAAIYNLRSSCQSFGKKRFVTVMRKQSTSMPSSCGRQRLEKLMGVDDEDADFAVTDYTNKKSVSGDRRSAKKSAKRNDFRLQDPQSAQNKTSKYSAGRSSGKGKDKKGSGQRAPLANQPVSFVSSGVIHSETVEITAIDTEETDGAYKKSISSSANIGSFEVHTTGFGSKMMAKMGYMEGAGLGKNGQGMAEPIEVIRRPKSLGLGVEFSSDPPEPASEPARTRNKSSRIGLGMEFSSNRPEPASEPARTRNNSSSSSRIGAFEKHTKGFGSKMMAKMGFIEGTGLGRDSQGITDPLSAVRLPKSRGLGAKR</sequence>
<dbReference type="InterPro" id="IPR000467">
    <property type="entry name" value="G_patch_dom"/>
</dbReference>
<feature type="region of interest" description="Disordered" evidence="1">
    <location>
        <begin position="1"/>
        <end position="40"/>
    </location>
</feature>
<organism evidence="3 4">
    <name type="scientific">Crotalaria pallida</name>
    <name type="common">Smooth rattlebox</name>
    <name type="synonym">Crotalaria striata</name>
    <dbReference type="NCBI Taxonomy" id="3830"/>
    <lineage>
        <taxon>Eukaryota</taxon>
        <taxon>Viridiplantae</taxon>
        <taxon>Streptophyta</taxon>
        <taxon>Embryophyta</taxon>
        <taxon>Tracheophyta</taxon>
        <taxon>Spermatophyta</taxon>
        <taxon>Magnoliopsida</taxon>
        <taxon>eudicotyledons</taxon>
        <taxon>Gunneridae</taxon>
        <taxon>Pentapetalae</taxon>
        <taxon>rosids</taxon>
        <taxon>fabids</taxon>
        <taxon>Fabales</taxon>
        <taxon>Fabaceae</taxon>
        <taxon>Papilionoideae</taxon>
        <taxon>50 kb inversion clade</taxon>
        <taxon>genistoids sensu lato</taxon>
        <taxon>core genistoids</taxon>
        <taxon>Crotalarieae</taxon>
        <taxon>Crotalaria</taxon>
    </lineage>
</organism>
<feature type="compositionally biased region" description="Low complexity" evidence="1">
    <location>
        <begin position="72"/>
        <end position="91"/>
    </location>
</feature>
<dbReference type="Proteomes" id="UP001372338">
    <property type="component" value="Unassembled WGS sequence"/>
</dbReference>
<feature type="region of interest" description="Disordered" evidence="1">
    <location>
        <begin position="342"/>
        <end position="400"/>
    </location>
</feature>
<name>A0AAN9J5X6_CROPI</name>
<evidence type="ECO:0000313" key="3">
    <source>
        <dbReference type="EMBL" id="KAK7291988.1"/>
    </source>
</evidence>
<accession>A0AAN9J5X6</accession>
<dbReference type="Gene3D" id="3.30.1370.50">
    <property type="entry name" value="R3H-like domain"/>
    <property type="match status" value="1"/>
</dbReference>
<feature type="region of interest" description="Disordered" evidence="1">
    <location>
        <begin position="490"/>
        <end position="550"/>
    </location>
</feature>
<feature type="compositionally biased region" description="Polar residues" evidence="1">
    <location>
        <begin position="1"/>
        <end position="11"/>
    </location>
</feature>
<feature type="compositionally biased region" description="Acidic residues" evidence="1">
    <location>
        <begin position="61"/>
        <end position="71"/>
    </location>
</feature>
<dbReference type="GO" id="GO:0003676">
    <property type="term" value="F:nucleic acid binding"/>
    <property type="evidence" value="ECO:0007669"/>
    <property type="project" value="InterPro"/>
</dbReference>
<dbReference type="EMBL" id="JAYWIO010000001">
    <property type="protein sequence ID" value="KAK7291988.1"/>
    <property type="molecule type" value="Genomic_DNA"/>
</dbReference>
<reference evidence="3 4" key="1">
    <citation type="submission" date="2024-01" db="EMBL/GenBank/DDBJ databases">
        <title>The genomes of 5 underutilized Papilionoideae crops provide insights into root nodulation and disease resistanc.</title>
        <authorList>
            <person name="Yuan L."/>
        </authorList>
    </citation>
    <scope>NUCLEOTIDE SEQUENCE [LARGE SCALE GENOMIC DNA]</scope>
    <source>
        <strain evidence="3">ZHUSHIDOU_FW_LH</strain>
        <tissue evidence="3">Leaf</tissue>
    </source>
</reference>
<feature type="region of interest" description="Disordered" evidence="1">
    <location>
        <begin position="59"/>
        <end position="116"/>
    </location>
</feature>
<comment type="caution">
    <text evidence="3">The sequence shown here is derived from an EMBL/GenBank/DDBJ whole genome shotgun (WGS) entry which is preliminary data.</text>
</comment>
<dbReference type="Pfam" id="PF01585">
    <property type="entry name" value="G-patch"/>
    <property type="match status" value="2"/>
</dbReference>
<dbReference type="PANTHER" id="PTHR47423">
    <property type="entry name" value="G-PATCH DOMAIN CONTAINING PROTEIN"/>
    <property type="match status" value="1"/>
</dbReference>
<dbReference type="SMART" id="SM00443">
    <property type="entry name" value="G_patch"/>
    <property type="match status" value="2"/>
</dbReference>
<dbReference type="PROSITE" id="PS50174">
    <property type="entry name" value="G_PATCH"/>
    <property type="match status" value="2"/>
</dbReference>
<feature type="domain" description="G-patch" evidence="2">
    <location>
        <begin position="549"/>
        <end position="594"/>
    </location>
</feature>
<protein>
    <recommendedName>
        <fullName evidence="2">G-patch domain-containing protein</fullName>
    </recommendedName>
</protein>
<keyword evidence="4" id="KW-1185">Reference proteome</keyword>
<dbReference type="PANTHER" id="PTHR47423:SF2">
    <property type="entry name" value="PROTEIN SQS1"/>
    <property type="match status" value="1"/>
</dbReference>
<feature type="domain" description="G-patch" evidence="2">
    <location>
        <begin position="446"/>
        <end position="492"/>
    </location>
</feature>
<evidence type="ECO:0000313" key="4">
    <source>
        <dbReference type="Proteomes" id="UP001372338"/>
    </source>
</evidence>
<dbReference type="InterPro" id="IPR001374">
    <property type="entry name" value="R3H_dom"/>
</dbReference>
<feature type="compositionally biased region" description="Acidic residues" evidence="1">
    <location>
        <begin position="92"/>
        <end position="111"/>
    </location>
</feature>
<dbReference type="Pfam" id="PF01424">
    <property type="entry name" value="R3H"/>
    <property type="match status" value="1"/>
</dbReference>
<evidence type="ECO:0000256" key="1">
    <source>
        <dbReference type="SAM" id="MobiDB-lite"/>
    </source>
</evidence>
<dbReference type="InterPro" id="IPR036867">
    <property type="entry name" value="R3H_dom_sf"/>
</dbReference>
<dbReference type="AlphaFoldDB" id="A0AAN9J5X6"/>
<feature type="compositionally biased region" description="Polar residues" evidence="1">
    <location>
        <begin position="365"/>
        <end position="376"/>
    </location>
</feature>
<feature type="region of interest" description="Disordered" evidence="1">
    <location>
        <begin position="567"/>
        <end position="594"/>
    </location>
</feature>
<gene>
    <name evidence="3" type="ORF">RIF29_07588</name>
</gene>